<feature type="region of interest" description="Disordered" evidence="1">
    <location>
        <begin position="112"/>
        <end position="151"/>
    </location>
</feature>
<comment type="caution">
    <text evidence="2">The sequence shown here is derived from an EMBL/GenBank/DDBJ whole genome shotgun (WGS) entry which is preliminary data.</text>
</comment>
<keyword evidence="3" id="KW-1185">Reference proteome</keyword>
<gene>
    <name evidence="2" type="ORF">PR048_018882</name>
</gene>
<reference evidence="2 3" key="1">
    <citation type="submission" date="2023-02" db="EMBL/GenBank/DDBJ databases">
        <title>LHISI_Scaffold_Assembly.</title>
        <authorList>
            <person name="Stuart O.P."/>
            <person name="Cleave R."/>
            <person name="Magrath M.J.L."/>
            <person name="Mikheyev A.S."/>
        </authorList>
    </citation>
    <scope>NUCLEOTIDE SEQUENCE [LARGE SCALE GENOMIC DNA]</scope>
    <source>
        <strain evidence="2">Daus_M_001</strain>
        <tissue evidence="2">Leg muscle</tissue>
    </source>
</reference>
<name>A0ABQ9H218_9NEOP</name>
<evidence type="ECO:0000256" key="1">
    <source>
        <dbReference type="SAM" id="MobiDB-lite"/>
    </source>
</evidence>
<accession>A0ABQ9H218</accession>
<protein>
    <submittedName>
        <fullName evidence="2">Uncharacterized protein</fullName>
    </submittedName>
</protein>
<dbReference type="Proteomes" id="UP001159363">
    <property type="component" value="Chromosome 6"/>
</dbReference>
<proteinExistence type="predicted"/>
<dbReference type="EMBL" id="JARBHB010000007">
    <property type="protein sequence ID" value="KAJ8878305.1"/>
    <property type="molecule type" value="Genomic_DNA"/>
</dbReference>
<sequence>MLNDISTAMAERLYCSPPTNMNRVQSPAGTLQYFCKWESCRTMPLVGGFSRVSPVSTAPASGAPPFSPHFALSVSQDLVVTSRYYSILHFTSRLAKRKILLTSVFEVSKEQRWNEGPGETGDPRENPPSSSIVQLDTPCENPGSEPAGGLNPVRLGGRRWLELAPHKKASRVRSRISHLYVGIVPHDVGGSGFSRGSPVSTALAFWRCSILTSLHPQRALKTAMLRAAQISSLHYTV</sequence>
<organism evidence="2 3">
    <name type="scientific">Dryococelus australis</name>
    <dbReference type="NCBI Taxonomy" id="614101"/>
    <lineage>
        <taxon>Eukaryota</taxon>
        <taxon>Metazoa</taxon>
        <taxon>Ecdysozoa</taxon>
        <taxon>Arthropoda</taxon>
        <taxon>Hexapoda</taxon>
        <taxon>Insecta</taxon>
        <taxon>Pterygota</taxon>
        <taxon>Neoptera</taxon>
        <taxon>Polyneoptera</taxon>
        <taxon>Phasmatodea</taxon>
        <taxon>Verophasmatodea</taxon>
        <taxon>Anareolatae</taxon>
        <taxon>Phasmatidae</taxon>
        <taxon>Eurycanthinae</taxon>
        <taxon>Dryococelus</taxon>
    </lineage>
</organism>
<evidence type="ECO:0000313" key="2">
    <source>
        <dbReference type="EMBL" id="KAJ8878305.1"/>
    </source>
</evidence>
<evidence type="ECO:0000313" key="3">
    <source>
        <dbReference type="Proteomes" id="UP001159363"/>
    </source>
</evidence>